<evidence type="ECO:0000313" key="3">
    <source>
        <dbReference type="Proteomes" id="UP000236370"/>
    </source>
</evidence>
<feature type="compositionally biased region" description="Polar residues" evidence="1">
    <location>
        <begin position="7"/>
        <end position="24"/>
    </location>
</feature>
<gene>
    <name evidence="2" type="ORF">CK820_G0007724</name>
</gene>
<evidence type="ECO:0000256" key="1">
    <source>
        <dbReference type="SAM" id="MobiDB-lite"/>
    </source>
</evidence>
<dbReference type="Proteomes" id="UP000236370">
    <property type="component" value="Unassembled WGS sequence"/>
</dbReference>
<feature type="non-terminal residue" evidence="2">
    <location>
        <position position="75"/>
    </location>
</feature>
<name>A0A2J8NWJ6_PANTR</name>
<comment type="caution">
    <text evidence="2">The sequence shown here is derived from an EMBL/GenBank/DDBJ whole genome shotgun (WGS) entry which is preliminary data.</text>
</comment>
<feature type="region of interest" description="Disordered" evidence="1">
    <location>
        <begin position="1"/>
        <end position="37"/>
    </location>
</feature>
<protein>
    <submittedName>
        <fullName evidence="2">ZNF518B isoform 3</fullName>
    </submittedName>
</protein>
<dbReference type="AlphaFoldDB" id="A0A2J8NWJ6"/>
<organism evidence="2 3">
    <name type="scientific">Pan troglodytes</name>
    <name type="common">Chimpanzee</name>
    <dbReference type="NCBI Taxonomy" id="9598"/>
    <lineage>
        <taxon>Eukaryota</taxon>
        <taxon>Metazoa</taxon>
        <taxon>Chordata</taxon>
        <taxon>Craniata</taxon>
        <taxon>Vertebrata</taxon>
        <taxon>Euteleostomi</taxon>
        <taxon>Mammalia</taxon>
        <taxon>Eutheria</taxon>
        <taxon>Euarchontoglires</taxon>
        <taxon>Primates</taxon>
        <taxon>Haplorrhini</taxon>
        <taxon>Catarrhini</taxon>
        <taxon>Hominidae</taxon>
        <taxon>Pan</taxon>
    </lineage>
</organism>
<reference evidence="2 3" key="1">
    <citation type="submission" date="2017-12" db="EMBL/GenBank/DDBJ databases">
        <title>High-resolution comparative analysis of great ape genomes.</title>
        <authorList>
            <person name="Pollen A."/>
            <person name="Hastie A."/>
            <person name="Hormozdiari F."/>
            <person name="Dougherty M."/>
            <person name="Liu R."/>
            <person name="Chaisson M."/>
            <person name="Hoppe E."/>
            <person name="Hill C."/>
            <person name="Pang A."/>
            <person name="Hillier L."/>
            <person name="Baker C."/>
            <person name="Armstrong J."/>
            <person name="Shendure J."/>
            <person name="Paten B."/>
            <person name="Wilson R."/>
            <person name="Chao H."/>
            <person name="Schneider V."/>
            <person name="Ventura M."/>
            <person name="Kronenberg Z."/>
            <person name="Murali S."/>
            <person name="Gordon D."/>
            <person name="Cantsilieris S."/>
            <person name="Munson K."/>
            <person name="Nelson B."/>
            <person name="Raja A."/>
            <person name="Underwood J."/>
            <person name="Diekhans M."/>
            <person name="Fiddes I."/>
            <person name="Haussler D."/>
            <person name="Eichler E."/>
        </authorList>
    </citation>
    <scope>NUCLEOTIDE SEQUENCE [LARGE SCALE GENOMIC DNA]</scope>
    <source>
        <strain evidence="2">Yerkes chimp pedigree #C0471</strain>
    </source>
</reference>
<dbReference type="EMBL" id="NBAG03000222">
    <property type="protein sequence ID" value="PNI76138.1"/>
    <property type="molecule type" value="Genomic_DNA"/>
</dbReference>
<evidence type="ECO:0000313" key="2">
    <source>
        <dbReference type="EMBL" id="PNI76138.1"/>
    </source>
</evidence>
<proteinExistence type="predicted"/>
<sequence length="75" mass="8169">MKDIGQQLYTTHLNGGHNSLTMSPKQPDANGAPRPNRQEAQTLLYQGSEAEAAMMTIATCAKCKSVHKISLQDLQ</sequence>
<accession>A0A2J8NWJ6</accession>